<dbReference type="PANTHER" id="PTHR35561:SF1">
    <property type="entry name" value="RNA 2',3'-CYCLIC PHOSPHODIESTERASE"/>
    <property type="match status" value="1"/>
</dbReference>
<dbReference type="InterPro" id="IPR009097">
    <property type="entry name" value="Cyclic_Pdiesterase"/>
</dbReference>
<reference evidence="4" key="1">
    <citation type="submission" date="2024-06" db="EMBL/GenBank/DDBJ databases">
        <title>Draft Genome Sequence of Deinococcus sonorensis Type Strain KR-87, a Biofilm Producing Representative of the Genus Deinococcus.</title>
        <authorList>
            <person name="Boren L.S."/>
            <person name="Grosso R.A."/>
            <person name="Hugenberg-Cox A.N."/>
            <person name="Hill J.T.E."/>
            <person name="Albert C.M."/>
            <person name="Tuohy J.M."/>
        </authorList>
    </citation>
    <scope>NUCLEOTIDE SEQUENCE</scope>
    <source>
        <strain evidence="4">KR-87</strain>
    </source>
</reference>
<keyword evidence="1 2" id="KW-0378">Hydrolase</keyword>
<dbReference type="AlphaFoldDB" id="A0AAU7UD78"/>
<comment type="similarity">
    <text evidence="2">Belongs to the 2H phosphoesterase superfamily. ThpR family.</text>
</comment>
<dbReference type="EMBL" id="CP158299">
    <property type="protein sequence ID" value="XBV86424.1"/>
    <property type="molecule type" value="Genomic_DNA"/>
</dbReference>
<dbReference type="KEGG" id="dsc:ABOD76_08950"/>
<dbReference type="RefSeq" id="WP_350244493.1">
    <property type="nucleotide sequence ID" value="NZ_CP158299.1"/>
</dbReference>
<feature type="active site" description="Proton acceptor" evidence="2">
    <location>
        <position position="146"/>
    </location>
</feature>
<dbReference type="EC" id="3.1.4.58" evidence="2"/>
<comment type="function">
    <text evidence="2">Hydrolyzes RNA 2',3'-cyclic phosphodiester to an RNA 2'-phosphomonoester.</text>
</comment>
<dbReference type="NCBIfam" id="TIGR02258">
    <property type="entry name" value="2_5_ligase"/>
    <property type="match status" value="1"/>
</dbReference>
<dbReference type="InterPro" id="IPR004175">
    <property type="entry name" value="RNA_CPDase"/>
</dbReference>
<name>A0AAU7UD78_9DEIO</name>
<feature type="short sequence motif" description="HXTX 2" evidence="2">
    <location>
        <begin position="146"/>
        <end position="149"/>
    </location>
</feature>
<gene>
    <name evidence="4" type="primary">thpR</name>
    <name evidence="4" type="ORF">ABOD76_08950</name>
</gene>
<protein>
    <recommendedName>
        <fullName evidence="2">RNA 2',3'-cyclic phosphodiesterase</fullName>
        <shortName evidence="2">RNA 2',3'-CPDase</shortName>
        <ecNumber evidence="2">3.1.4.58</ecNumber>
    </recommendedName>
</protein>
<evidence type="ECO:0000313" key="4">
    <source>
        <dbReference type="EMBL" id="XBV86424.1"/>
    </source>
</evidence>
<feature type="compositionally biased region" description="Basic and acidic residues" evidence="3">
    <location>
        <begin position="1"/>
        <end position="10"/>
    </location>
</feature>
<evidence type="ECO:0000256" key="3">
    <source>
        <dbReference type="SAM" id="MobiDB-lite"/>
    </source>
</evidence>
<feature type="region of interest" description="Disordered" evidence="3">
    <location>
        <begin position="1"/>
        <end position="21"/>
    </location>
</feature>
<dbReference type="Pfam" id="PF13563">
    <property type="entry name" value="2_5_RNA_ligase2"/>
    <property type="match status" value="1"/>
</dbReference>
<dbReference type="Gene3D" id="3.90.1140.10">
    <property type="entry name" value="Cyclic phosphodiesterase"/>
    <property type="match status" value="1"/>
</dbReference>
<proteinExistence type="inferred from homology"/>
<dbReference type="HAMAP" id="MF_01940">
    <property type="entry name" value="RNA_CPDase"/>
    <property type="match status" value="1"/>
</dbReference>
<dbReference type="PANTHER" id="PTHR35561">
    <property type="entry name" value="RNA 2',3'-CYCLIC PHOSPHODIESTERASE"/>
    <property type="match status" value="1"/>
</dbReference>
<evidence type="ECO:0000256" key="2">
    <source>
        <dbReference type="HAMAP-Rule" id="MF_01940"/>
    </source>
</evidence>
<feature type="region of interest" description="Disordered" evidence="3">
    <location>
        <begin position="198"/>
        <end position="217"/>
    </location>
</feature>
<feature type="active site" description="Proton donor" evidence="2">
    <location>
        <position position="62"/>
    </location>
</feature>
<accession>A0AAU7UD78</accession>
<feature type="short sequence motif" description="HXTX 1" evidence="2">
    <location>
        <begin position="62"/>
        <end position="65"/>
    </location>
</feature>
<evidence type="ECO:0000256" key="1">
    <source>
        <dbReference type="ARBA" id="ARBA00022801"/>
    </source>
</evidence>
<dbReference type="GO" id="GO:0008664">
    <property type="term" value="F:RNA 2',3'-cyclic 3'-phosphodiesterase activity"/>
    <property type="evidence" value="ECO:0007669"/>
    <property type="project" value="UniProtKB-EC"/>
</dbReference>
<sequence>MTAPKSERSRRSTSAGQARPAGEQRLRLFYALRLPQEVATQLAQAQTQLRGNWRRVAPEQLHLTLAYLPGIPLSQVDRLRELGREVADLSPPLQLRLRGTGYHPNTGNPRVWFVKVEGEGLSELGARLQTALTGQGITLEEPFRPHITLARKKGPAPRVPPLSFDVSWAAGQLTLIHSTLRKTGPIYDTVSRYQLRGTAAPLPPESAPPAAPEASHG</sequence>
<feature type="compositionally biased region" description="Pro residues" evidence="3">
    <location>
        <begin position="201"/>
        <end position="211"/>
    </location>
</feature>
<dbReference type="GO" id="GO:0004113">
    <property type="term" value="F:2',3'-cyclic-nucleotide 3'-phosphodiesterase activity"/>
    <property type="evidence" value="ECO:0007669"/>
    <property type="project" value="InterPro"/>
</dbReference>
<dbReference type="SUPFAM" id="SSF55144">
    <property type="entry name" value="LigT-like"/>
    <property type="match status" value="1"/>
</dbReference>
<organism evidence="4">
    <name type="scientific">Deinococcus sonorensis KR-87</name>
    <dbReference type="NCBI Taxonomy" id="694439"/>
    <lineage>
        <taxon>Bacteria</taxon>
        <taxon>Thermotogati</taxon>
        <taxon>Deinococcota</taxon>
        <taxon>Deinococci</taxon>
        <taxon>Deinococcales</taxon>
        <taxon>Deinococcaceae</taxon>
        <taxon>Deinococcus</taxon>
    </lineage>
</organism>
<comment type="catalytic activity">
    <reaction evidence="2">
        <text>a 3'-end 2',3'-cyclophospho-ribonucleotide-RNA + H2O = a 3'-end 2'-phospho-ribonucleotide-RNA + H(+)</text>
        <dbReference type="Rhea" id="RHEA:11828"/>
        <dbReference type="Rhea" id="RHEA-COMP:10464"/>
        <dbReference type="Rhea" id="RHEA-COMP:17353"/>
        <dbReference type="ChEBI" id="CHEBI:15377"/>
        <dbReference type="ChEBI" id="CHEBI:15378"/>
        <dbReference type="ChEBI" id="CHEBI:83064"/>
        <dbReference type="ChEBI" id="CHEBI:173113"/>
        <dbReference type="EC" id="3.1.4.58"/>
    </reaction>
</comment>